<reference evidence="2" key="1">
    <citation type="submission" date="2018-02" db="EMBL/GenBank/DDBJ databases">
        <title>Genome sequence of Desulfocucumis palustris strain NAW-5.</title>
        <authorList>
            <person name="Watanabe M."/>
            <person name="Kojima H."/>
            <person name="Fukui M."/>
        </authorList>
    </citation>
    <scope>NUCLEOTIDE SEQUENCE [LARGE SCALE GENOMIC DNA]</scope>
    <source>
        <strain evidence="2">NAW-5</strain>
    </source>
</reference>
<protein>
    <submittedName>
        <fullName evidence="1">Uncharacterized protein</fullName>
    </submittedName>
</protein>
<dbReference type="EMBL" id="BFAV01000104">
    <property type="protein sequence ID" value="GBF33609.1"/>
    <property type="molecule type" value="Genomic_DNA"/>
</dbReference>
<organism evidence="1 2">
    <name type="scientific">Desulfocucumis palustris</name>
    <dbReference type="NCBI Taxonomy" id="1898651"/>
    <lineage>
        <taxon>Bacteria</taxon>
        <taxon>Bacillati</taxon>
        <taxon>Bacillota</taxon>
        <taxon>Clostridia</taxon>
        <taxon>Eubacteriales</taxon>
        <taxon>Desulfocucumaceae</taxon>
        <taxon>Desulfocucumis</taxon>
    </lineage>
</organism>
<comment type="caution">
    <text evidence="1">The sequence shown here is derived from an EMBL/GenBank/DDBJ whole genome shotgun (WGS) entry which is preliminary data.</text>
</comment>
<proteinExistence type="predicted"/>
<dbReference type="AlphaFoldDB" id="A0A2L2XBC5"/>
<name>A0A2L2XBC5_9FIRM</name>
<keyword evidence="2" id="KW-1185">Reference proteome</keyword>
<sequence length="42" mass="4993">MPYLRKNNARGQHPNKAWMKSHGLIRCRKARLFFPSLTIRVV</sequence>
<evidence type="ECO:0000313" key="1">
    <source>
        <dbReference type="EMBL" id="GBF33609.1"/>
    </source>
</evidence>
<evidence type="ECO:0000313" key="2">
    <source>
        <dbReference type="Proteomes" id="UP000239549"/>
    </source>
</evidence>
<accession>A0A2L2XBC5</accession>
<gene>
    <name evidence="1" type="ORF">DCCM_2715</name>
</gene>
<dbReference type="Proteomes" id="UP000239549">
    <property type="component" value="Unassembled WGS sequence"/>
</dbReference>